<keyword evidence="7" id="KW-0934">Plastid</keyword>
<dbReference type="Proteomes" id="UP000807159">
    <property type="component" value="Chromosome 7"/>
</dbReference>
<keyword evidence="9 11" id="KW-0456">Lyase</keyword>
<proteinExistence type="inferred from homology"/>
<dbReference type="SUPFAM" id="SSF51569">
    <property type="entry name" value="Aldolase"/>
    <property type="match status" value="1"/>
</dbReference>
<comment type="caution">
    <text evidence="12">The sequence shown here is derived from an EMBL/GenBank/DDBJ whole genome shotgun (WGS) entry which is preliminary data.</text>
</comment>
<sequence length="484" mass="52842">MASASLLKISPVLDKSEWVKGQTIRQPSVSLVRCHSVAPSALSVRAGSYADELVKTAKTVASPGRGILAMDESNATCGKRLASIGLENTEANRQAYRTLLVTVPGLGECISGAILFEETLYQSTTDGRKIVDVLVEQNIVPGIKVDKGLVPLAGSDDESWCQGLDGLASRSAAYYQQGARFAKWRTVVSIPNGPSALAVKEAARGLARYAAISQDNGLVPIVEPEILLDGEHGIDRNFEVAQKVWAEVFFYLAENNVMFEGILLKPSMVTPGAECKDKATPEQVAEYTLKLLQRRVPPAVPGIMFLSGGQSEVEATLNLNAMNQAPNPWHVSFSYARALQNTCLKTWGGRPENVKAAQDALLVRAKANSIAQLGKYTGEGESDEAKKGIDSNLSLADSEDGNYNMPIELSTPTTRLTKPENANQRRDLKLCKNLKIKAQWDSMNSIFLQREVNTRGLQEIFESGIQRTHHVDKCWAKKRIMKEQ</sequence>
<comment type="subcellular location">
    <subcellularLocation>
        <location evidence="2">Plastid</location>
        <location evidence="2">Chloroplast</location>
    </subcellularLocation>
</comment>
<dbReference type="GO" id="GO:0006096">
    <property type="term" value="P:glycolytic process"/>
    <property type="evidence" value="ECO:0007669"/>
    <property type="project" value="UniProtKB-KW"/>
</dbReference>
<evidence type="ECO:0000256" key="5">
    <source>
        <dbReference type="ARBA" id="ARBA00013068"/>
    </source>
</evidence>
<evidence type="ECO:0000256" key="8">
    <source>
        <dbReference type="ARBA" id="ARBA00023152"/>
    </source>
</evidence>
<dbReference type="AlphaFoldDB" id="A0A8T2YEU3"/>
<keyword evidence="8 11" id="KW-0324">Glycolysis</keyword>
<dbReference type="Gene3D" id="3.20.20.70">
    <property type="entry name" value="Aldolase class I"/>
    <property type="match status" value="1"/>
</dbReference>
<organism evidence="12 13">
    <name type="scientific">Populus deltoides</name>
    <name type="common">Eastern poplar</name>
    <name type="synonym">Eastern cottonwood</name>
    <dbReference type="NCBI Taxonomy" id="3696"/>
    <lineage>
        <taxon>Eukaryota</taxon>
        <taxon>Viridiplantae</taxon>
        <taxon>Streptophyta</taxon>
        <taxon>Embryophyta</taxon>
        <taxon>Tracheophyta</taxon>
        <taxon>Spermatophyta</taxon>
        <taxon>Magnoliopsida</taxon>
        <taxon>eudicotyledons</taxon>
        <taxon>Gunneridae</taxon>
        <taxon>Pentapetalae</taxon>
        <taxon>rosids</taxon>
        <taxon>fabids</taxon>
        <taxon>Malpighiales</taxon>
        <taxon>Salicaceae</taxon>
        <taxon>Saliceae</taxon>
        <taxon>Populus</taxon>
    </lineage>
</organism>
<evidence type="ECO:0000256" key="9">
    <source>
        <dbReference type="ARBA" id="ARBA00023239"/>
    </source>
</evidence>
<evidence type="ECO:0000256" key="11">
    <source>
        <dbReference type="RuleBase" id="RU003994"/>
    </source>
</evidence>
<protein>
    <recommendedName>
        <fullName evidence="5 11">Fructose-bisphosphate aldolase</fullName>
        <ecNumber evidence="5 11">4.1.2.13</ecNumber>
    </recommendedName>
</protein>
<keyword evidence="13" id="KW-1185">Reference proteome</keyword>
<evidence type="ECO:0000313" key="12">
    <source>
        <dbReference type="EMBL" id="KAH8503698.1"/>
    </source>
</evidence>
<reference evidence="12" key="1">
    <citation type="journal article" date="2021" name="J. Hered.">
        <title>Genome Assembly of Salicaceae Populus deltoides (Eastern Cottonwood) I-69 Based on Nanopore Sequencing and Hi-C Technologies.</title>
        <authorList>
            <person name="Bai S."/>
            <person name="Wu H."/>
            <person name="Zhang J."/>
            <person name="Pan Z."/>
            <person name="Zhao W."/>
            <person name="Li Z."/>
            <person name="Tong C."/>
        </authorList>
    </citation>
    <scope>NUCLEOTIDE SEQUENCE</scope>
    <source>
        <tissue evidence="12">Leaf</tissue>
    </source>
</reference>
<dbReference type="CDD" id="cd00948">
    <property type="entry name" value="FBP_aldolase_I_a"/>
    <property type="match status" value="1"/>
</dbReference>
<dbReference type="GO" id="GO:0004332">
    <property type="term" value="F:fructose-bisphosphate aldolase activity"/>
    <property type="evidence" value="ECO:0007669"/>
    <property type="project" value="UniProtKB-EC"/>
</dbReference>
<dbReference type="Pfam" id="PF00274">
    <property type="entry name" value="Glycolytic"/>
    <property type="match status" value="1"/>
</dbReference>
<evidence type="ECO:0000313" key="13">
    <source>
        <dbReference type="Proteomes" id="UP000807159"/>
    </source>
</evidence>
<dbReference type="PROSITE" id="PS00158">
    <property type="entry name" value="ALDOLASE_CLASS_I"/>
    <property type="match status" value="1"/>
</dbReference>
<gene>
    <name evidence="12" type="ORF">H0E87_014823</name>
</gene>
<name>A0A8T2YEU3_POPDE</name>
<keyword evidence="10" id="KW-0704">Schiff base</keyword>
<accession>A0A8T2YEU3</accession>
<dbReference type="NCBIfam" id="NF033379">
    <property type="entry name" value="FrucBisAld_I"/>
    <property type="match status" value="1"/>
</dbReference>
<dbReference type="FunFam" id="3.20.20.70:FF:000052">
    <property type="entry name" value="Fructose-bisphosphate aldolase"/>
    <property type="match status" value="1"/>
</dbReference>
<keyword evidence="6" id="KW-0150">Chloroplast</keyword>
<evidence type="ECO:0000256" key="1">
    <source>
        <dbReference type="ARBA" id="ARBA00000441"/>
    </source>
</evidence>
<comment type="similarity">
    <text evidence="4 11">Belongs to the class I fructose-bisphosphate aldolase family.</text>
</comment>
<dbReference type="EC" id="4.1.2.13" evidence="5 11"/>
<evidence type="ECO:0000256" key="3">
    <source>
        <dbReference type="ARBA" id="ARBA00004714"/>
    </source>
</evidence>
<dbReference type="GO" id="GO:0009507">
    <property type="term" value="C:chloroplast"/>
    <property type="evidence" value="ECO:0007669"/>
    <property type="project" value="UniProtKB-SubCell"/>
</dbReference>
<evidence type="ECO:0000256" key="4">
    <source>
        <dbReference type="ARBA" id="ARBA00010387"/>
    </source>
</evidence>
<dbReference type="PANTHER" id="PTHR11627">
    <property type="entry name" value="FRUCTOSE-BISPHOSPHATE ALDOLASE"/>
    <property type="match status" value="1"/>
</dbReference>
<evidence type="ECO:0000256" key="10">
    <source>
        <dbReference type="ARBA" id="ARBA00023270"/>
    </source>
</evidence>
<dbReference type="InterPro" id="IPR029768">
    <property type="entry name" value="Aldolase_I_AS"/>
</dbReference>
<evidence type="ECO:0000256" key="2">
    <source>
        <dbReference type="ARBA" id="ARBA00004229"/>
    </source>
</evidence>
<evidence type="ECO:0000256" key="7">
    <source>
        <dbReference type="ARBA" id="ARBA00022640"/>
    </source>
</evidence>
<dbReference type="EMBL" id="JACEGQ020000007">
    <property type="protein sequence ID" value="KAH8503698.1"/>
    <property type="molecule type" value="Genomic_DNA"/>
</dbReference>
<dbReference type="InterPro" id="IPR013785">
    <property type="entry name" value="Aldolase_TIM"/>
</dbReference>
<comment type="catalytic activity">
    <reaction evidence="1 11">
        <text>beta-D-fructose 1,6-bisphosphate = D-glyceraldehyde 3-phosphate + dihydroxyacetone phosphate</text>
        <dbReference type="Rhea" id="RHEA:14729"/>
        <dbReference type="ChEBI" id="CHEBI:32966"/>
        <dbReference type="ChEBI" id="CHEBI:57642"/>
        <dbReference type="ChEBI" id="CHEBI:59776"/>
        <dbReference type="EC" id="4.1.2.13"/>
    </reaction>
</comment>
<comment type="pathway">
    <text evidence="3">Carbohydrate degradation; glycolysis; D-glyceraldehyde 3-phosphate and glycerone phosphate from D-glucose: step 4/4.</text>
</comment>
<dbReference type="InterPro" id="IPR000741">
    <property type="entry name" value="FBA_I"/>
</dbReference>
<evidence type="ECO:0000256" key="6">
    <source>
        <dbReference type="ARBA" id="ARBA00022528"/>
    </source>
</evidence>